<evidence type="ECO:0000313" key="1">
    <source>
        <dbReference type="EMBL" id="KAJ7375713.1"/>
    </source>
</evidence>
<evidence type="ECO:0000313" key="2">
    <source>
        <dbReference type="Proteomes" id="UP001163046"/>
    </source>
</evidence>
<dbReference type="OrthoDB" id="9986634at2759"/>
<protein>
    <submittedName>
        <fullName evidence="1">TeTratriCopeptide repeat</fullName>
    </submittedName>
</protein>
<organism evidence="1 2">
    <name type="scientific">Desmophyllum pertusum</name>
    <dbReference type="NCBI Taxonomy" id="174260"/>
    <lineage>
        <taxon>Eukaryota</taxon>
        <taxon>Metazoa</taxon>
        <taxon>Cnidaria</taxon>
        <taxon>Anthozoa</taxon>
        <taxon>Hexacorallia</taxon>
        <taxon>Scleractinia</taxon>
        <taxon>Caryophylliina</taxon>
        <taxon>Caryophylliidae</taxon>
        <taxon>Desmophyllum</taxon>
    </lineage>
</organism>
<proteinExistence type="predicted"/>
<dbReference type="EMBL" id="MU826535">
    <property type="protein sequence ID" value="KAJ7375713.1"/>
    <property type="molecule type" value="Genomic_DNA"/>
</dbReference>
<reference evidence="1" key="1">
    <citation type="submission" date="2023-01" db="EMBL/GenBank/DDBJ databases">
        <title>Genome assembly of the deep-sea coral Lophelia pertusa.</title>
        <authorList>
            <person name="Herrera S."/>
            <person name="Cordes E."/>
        </authorList>
    </citation>
    <scope>NUCLEOTIDE SEQUENCE</scope>
    <source>
        <strain evidence="1">USNM1676648</strain>
        <tissue evidence="1">Polyp</tissue>
    </source>
</reference>
<name>A0A9W9Z840_9CNID</name>
<sequence length="150" mass="17522">MADAISRVKMSPDAQKFLSSEEKLKKRPRFTQVVGRSKPLGYSTNPRAINFICRTLNVMYKANCWTVAIPTRGNSLQIRLAAQMNKRKKIYNCFVQPAERGPKRIWNERESYEWDWGETLKIRSARLLAKIRTVLQSKKRETVLQSMFKP</sequence>
<keyword evidence="2" id="KW-1185">Reference proteome</keyword>
<gene>
    <name evidence="1" type="primary">TTC23_3</name>
    <name evidence="1" type="ORF">OS493_039387</name>
</gene>
<dbReference type="Proteomes" id="UP001163046">
    <property type="component" value="Unassembled WGS sequence"/>
</dbReference>
<comment type="caution">
    <text evidence="1">The sequence shown here is derived from an EMBL/GenBank/DDBJ whole genome shotgun (WGS) entry which is preliminary data.</text>
</comment>
<dbReference type="AlphaFoldDB" id="A0A9W9Z840"/>
<accession>A0A9W9Z840</accession>